<dbReference type="eggNOG" id="COG2936">
    <property type="taxonomic scope" value="Bacteria"/>
</dbReference>
<feature type="domain" description="Xaa-Pro dipeptidyl-peptidase C-terminal" evidence="3">
    <location>
        <begin position="295"/>
        <end position="519"/>
    </location>
</feature>
<evidence type="ECO:0000256" key="1">
    <source>
        <dbReference type="ARBA" id="ARBA00022801"/>
    </source>
</evidence>
<evidence type="ECO:0000259" key="3">
    <source>
        <dbReference type="SMART" id="SM00939"/>
    </source>
</evidence>
<dbReference type="NCBIfam" id="TIGR00976">
    <property type="entry name" value="CocE_NonD"/>
    <property type="match status" value="1"/>
</dbReference>
<keyword evidence="5" id="KW-1185">Reference proteome</keyword>
<dbReference type="Gene3D" id="3.40.50.1820">
    <property type="entry name" value="alpha/beta hydrolase"/>
    <property type="match status" value="2"/>
</dbReference>
<dbReference type="KEGG" id="kal:KALB_5567"/>
<dbReference type="EMBL" id="CP007155">
    <property type="protein sequence ID" value="AHH98929.1"/>
    <property type="molecule type" value="Genomic_DNA"/>
</dbReference>
<gene>
    <name evidence="4" type="ORF">KALB_5567</name>
</gene>
<dbReference type="SUPFAM" id="SSF53474">
    <property type="entry name" value="alpha/beta-Hydrolases"/>
    <property type="match status" value="1"/>
</dbReference>
<protein>
    <recommendedName>
        <fullName evidence="3">Xaa-Pro dipeptidyl-peptidase C-terminal domain-containing protein</fullName>
    </recommendedName>
</protein>
<feature type="region of interest" description="Disordered" evidence="2">
    <location>
        <begin position="334"/>
        <end position="356"/>
    </location>
</feature>
<proteinExistence type="predicted"/>
<dbReference type="STRING" id="1449976.KALB_5567"/>
<dbReference type="Proteomes" id="UP000019225">
    <property type="component" value="Chromosome"/>
</dbReference>
<dbReference type="Pfam" id="PF08530">
    <property type="entry name" value="PepX_C"/>
    <property type="match status" value="1"/>
</dbReference>
<keyword evidence="1" id="KW-0378">Hydrolase</keyword>
<sequence>MRFLDEYGVDVRFDEAIAGSDGCRLSVNMFRPNGIRPSATVIAWTPFGNGRSTPLGPSPVPSLGSPRHCRRLAAAAQVTVVSVDIRGRGDSDGEFVPFVHEQADADAVVTALAGHPWCAGPVVVMGQGYGAACAVAAARNATGLVTAAFLISPPGGPGEVFPGRDGVRRADLLVWRHLMAGRHPLPTGFADWAEVLTRPWQEQEHGLGHENLGWADFGATAAGLPGDAPLPVPVTILTGWWDPACRPSWALARSCPDAELVVGPWTAYAARHPSQHVGGIDWGPGSVVDPLELQVDLLHRASEPARRTRVFVTGDNAWHDLPRAPSTVEWTLRPSSSRGAWTTAGDGQLADTAGTGADEFTSDLADPVPAQPSLGQAVSPSAPAQLDLTFVDGRHDVLVYTSAPLPAPRLVLGELTLELDADSDSPAEALWVASVEDVFPGGTASLHLALGVAAVRPGERKAVLRLGPIGHRFLPGHRVRLRLAATCAPLFRPADHVPAREQRRVHHAGTALRLPEVVR</sequence>
<dbReference type="SMART" id="SM00939">
    <property type="entry name" value="PepX_C"/>
    <property type="match status" value="1"/>
</dbReference>
<evidence type="ECO:0000256" key="2">
    <source>
        <dbReference type="SAM" id="MobiDB-lite"/>
    </source>
</evidence>
<name>W5WL81_9PSEU</name>
<dbReference type="PATRIC" id="fig|1449976.3.peg.5584"/>
<dbReference type="InterPro" id="IPR008979">
    <property type="entry name" value="Galactose-bd-like_sf"/>
</dbReference>
<dbReference type="InterPro" id="IPR013736">
    <property type="entry name" value="Xaa-Pro_dipept_C"/>
</dbReference>
<dbReference type="InterPro" id="IPR005674">
    <property type="entry name" value="CocE/Ser_esterase"/>
</dbReference>
<dbReference type="Gene3D" id="2.60.120.260">
    <property type="entry name" value="Galactose-binding domain-like"/>
    <property type="match status" value="1"/>
</dbReference>
<dbReference type="InterPro" id="IPR000383">
    <property type="entry name" value="Xaa-Pro-like_dom"/>
</dbReference>
<dbReference type="SUPFAM" id="SSF49785">
    <property type="entry name" value="Galactose-binding domain-like"/>
    <property type="match status" value="1"/>
</dbReference>
<organism evidence="4 5">
    <name type="scientific">Kutzneria albida DSM 43870</name>
    <dbReference type="NCBI Taxonomy" id="1449976"/>
    <lineage>
        <taxon>Bacteria</taxon>
        <taxon>Bacillati</taxon>
        <taxon>Actinomycetota</taxon>
        <taxon>Actinomycetes</taxon>
        <taxon>Pseudonocardiales</taxon>
        <taxon>Pseudonocardiaceae</taxon>
        <taxon>Kutzneria</taxon>
    </lineage>
</organism>
<dbReference type="InterPro" id="IPR029058">
    <property type="entry name" value="AB_hydrolase_fold"/>
</dbReference>
<dbReference type="Pfam" id="PF02129">
    <property type="entry name" value="Peptidase_S15"/>
    <property type="match status" value="1"/>
</dbReference>
<evidence type="ECO:0000313" key="5">
    <source>
        <dbReference type="Proteomes" id="UP000019225"/>
    </source>
</evidence>
<dbReference type="HOGENOM" id="CLU_015590_5_1_11"/>
<dbReference type="GO" id="GO:0008239">
    <property type="term" value="F:dipeptidyl-peptidase activity"/>
    <property type="evidence" value="ECO:0007669"/>
    <property type="project" value="InterPro"/>
</dbReference>
<reference evidence="4 5" key="1">
    <citation type="journal article" date="2014" name="BMC Genomics">
        <title>Complete genome sequence of producer of the glycopeptide antibiotic Aculeximycin Kutzneria albida DSM 43870T, a representative of minor genus of Pseudonocardiaceae.</title>
        <authorList>
            <person name="Rebets Y."/>
            <person name="Tokovenko B."/>
            <person name="Lushchyk I."/>
            <person name="Ruckert C."/>
            <person name="Zaburannyi N."/>
            <person name="Bechthold A."/>
            <person name="Kalinowski J."/>
            <person name="Luzhetskyy A."/>
        </authorList>
    </citation>
    <scope>NUCLEOTIDE SEQUENCE [LARGE SCALE GENOMIC DNA]</scope>
    <source>
        <strain evidence="4">DSM 43870</strain>
    </source>
</reference>
<evidence type="ECO:0000313" key="4">
    <source>
        <dbReference type="EMBL" id="AHH98929.1"/>
    </source>
</evidence>
<accession>W5WL81</accession>
<dbReference type="OrthoDB" id="5240615at2"/>
<dbReference type="AlphaFoldDB" id="W5WL81"/>
<dbReference type="RefSeq" id="WP_025358874.1">
    <property type="nucleotide sequence ID" value="NZ_CP007155.1"/>
</dbReference>